<name>A0A4P7VAV9_9BACT</name>
<gene>
    <name evidence="2" type="ORF">E7746_01030</name>
</gene>
<sequence>MKAFALLSLTALLFAANACSDNEAPAGTTGQHAISFNALASKQPRSAATTTASLKSFVVYAFTGSKPLMEGVTVSRDGGLWTYSPTAYWPETPVNFYAFSPDISNSSQITGIGSNSIPDFINNSNIDLLYAVNIGEYEKPAPVAINFRHAFAKVDVMMSSSNVDIQVKVSHVSLCNIYTKGTFRFPQATTSPENPEAMGSWTDLSANQKILTFYAIDNESQVTLTSNPVNLTEGTLDTQFFLPQELTKVELAGNDYIGNFIQVDCEIYDTSSGAKLWPKSDTPSYMLVPHTDLGRLIFPLMTTNVEDWKMGYSYVYNIAINNPAVLDAIEFEPTVDEYAEINP</sequence>
<dbReference type="CDD" id="cd13120">
    <property type="entry name" value="BF2867_like_N"/>
    <property type="match status" value="1"/>
</dbReference>
<dbReference type="OrthoDB" id="1050200at2"/>
<evidence type="ECO:0000313" key="2">
    <source>
        <dbReference type="EMBL" id="QCD34563.1"/>
    </source>
</evidence>
<evidence type="ECO:0000313" key="3">
    <source>
        <dbReference type="Proteomes" id="UP000297031"/>
    </source>
</evidence>
<dbReference type="RefSeq" id="WP_136409564.1">
    <property type="nucleotide sequence ID" value="NZ_CP039393.1"/>
</dbReference>
<dbReference type="InterPro" id="IPR042278">
    <property type="entry name" value="Mfa-like_1_N"/>
</dbReference>
<dbReference type="Proteomes" id="UP000297031">
    <property type="component" value="Chromosome"/>
</dbReference>
<feature type="chain" id="PRO_5020298272" evidence="1">
    <location>
        <begin position="21"/>
        <end position="343"/>
    </location>
</feature>
<organism evidence="2 3">
    <name type="scientific">Muribaculum gordoncarteri</name>
    <dbReference type="NCBI Taxonomy" id="2530390"/>
    <lineage>
        <taxon>Bacteria</taxon>
        <taxon>Pseudomonadati</taxon>
        <taxon>Bacteroidota</taxon>
        <taxon>Bacteroidia</taxon>
        <taxon>Bacteroidales</taxon>
        <taxon>Muribaculaceae</taxon>
        <taxon>Muribaculum</taxon>
    </lineage>
</organism>
<evidence type="ECO:0000256" key="1">
    <source>
        <dbReference type="SAM" id="SignalP"/>
    </source>
</evidence>
<dbReference type="InterPro" id="IPR025049">
    <property type="entry name" value="Mfa-like_1"/>
</dbReference>
<keyword evidence="1" id="KW-0732">Signal</keyword>
<accession>A0A4P7VAV9</accession>
<keyword evidence="3" id="KW-1185">Reference proteome</keyword>
<dbReference type="Gene3D" id="2.60.40.2620">
    <property type="entry name" value="Fimbrillin-like"/>
    <property type="match status" value="1"/>
</dbReference>
<dbReference type="EMBL" id="CP039393">
    <property type="protein sequence ID" value="QCD34563.1"/>
    <property type="molecule type" value="Genomic_DNA"/>
</dbReference>
<dbReference type="KEGG" id="mgod:E7746_01030"/>
<proteinExistence type="predicted"/>
<dbReference type="AlphaFoldDB" id="A0A4P7VAV9"/>
<dbReference type="Pfam" id="PF13149">
    <property type="entry name" value="Mfa_like_1"/>
    <property type="match status" value="1"/>
</dbReference>
<reference evidence="2 3" key="1">
    <citation type="submission" date="2019-02" db="EMBL/GenBank/DDBJ databases">
        <title>Isolation and identification of novel species under the genus Muribaculum.</title>
        <authorList>
            <person name="Miyake S."/>
            <person name="Ding Y."/>
            <person name="Low A."/>
            <person name="Soh M."/>
            <person name="Seedorf H."/>
        </authorList>
    </citation>
    <scope>NUCLEOTIDE SEQUENCE [LARGE SCALE GENOMIC DNA]</scope>
    <source>
        <strain evidence="2 3">TLL-A4</strain>
    </source>
</reference>
<protein>
    <submittedName>
        <fullName evidence="2">Fimbrillin family protein</fullName>
    </submittedName>
</protein>
<feature type="signal peptide" evidence="1">
    <location>
        <begin position="1"/>
        <end position="20"/>
    </location>
</feature>